<dbReference type="Gene3D" id="3.40.50.300">
    <property type="entry name" value="P-loop containing nucleotide triphosphate hydrolases"/>
    <property type="match status" value="2"/>
</dbReference>
<evidence type="ECO:0000256" key="6">
    <source>
        <dbReference type="ARBA" id="ARBA00023125"/>
    </source>
</evidence>
<feature type="binding site" evidence="12">
    <location>
        <begin position="35"/>
        <end position="42"/>
    </location>
    <ligand>
        <name>ATP</name>
        <dbReference type="ChEBI" id="CHEBI:30616"/>
    </ligand>
</feature>
<reference evidence="15 16" key="1">
    <citation type="submission" date="2019-02" db="EMBL/GenBank/DDBJ databases">
        <title>Deep-cultivation of Planctomycetes and their phenomic and genomic characterization uncovers novel biology.</title>
        <authorList>
            <person name="Wiegand S."/>
            <person name="Jogler M."/>
            <person name="Boedeker C."/>
            <person name="Pinto D."/>
            <person name="Vollmers J."/>
            <person name="Rivas-Marin E."/>
            <person name="Kohn T."/>
            <person name="Peeters S.H."/>
            <person name="Heuer A."/>
            <person name="Rast P."/>
            <person name="Oberbeckmann S."/>
            <person name="Bunk B."/>
            <person name="Jeske O."/>
            <person name="Meyerdierks A."/>
            <person name="Storesund J.E."/>
            <person name="Kallscheuer N."/>
            <person name="Luecker S."/>
            <person name="Lage O.M."/>
            <person name="Pohl T."/>
            <person name="Merkel B.J."/>
            <person name="Hornburger P."/>
            <person name="Mueller R.-W."/>
            <person name="Bruemmer F."/>
            <person name="Labrenz M."/>
            <person name="Spormann A.M."/>
            <person name="Op den Camp H."/>
            <person name="Overmann J."/>
            <person name="Amann R."/>
            <person name="Jetten M.S.M."/>
            <person name="Mascher T."/>
            <person name="Medema M.H."/>
            <person name="Devos D.P."/>
            <person name="Kaster A.-K."/>
            <person name="Ovreas L."/>
            <person name="Rohde M."/>
            <person name="Galperin M.Y."/>
            <person name="Jogler C."/>
        </authorList>
    </citation>
    <scope>NUCLEOTIDE SEQUENCE [LARGE SCALE GENOMIC DNA]</scope>
    <source>
        <strain evidence="15 16">FF011L</strain>
    </source>
</reference>
<dbReference type="Gene3D" id="1.10.486.10">
    <property type="entry name" value="PCRA, domain 4"/>
    <property type="match status" value="1"/>
</dbReference>
<dbReference type="FunFam" id="1.10.486.10:FF:000003">
    <property type="entry name" value="ATP-dependent DNA helicase"/>
    <property type="match status" value="1"/>
</dbReference>
<gene>
    <name evidence="15" type="primary">pcrA_2</name>
    <name evidence="15" type="ORF">FF011L_40450</name>
</gene>
<evidence type="ECO:0000259" key="13">
    <source>
        <dbReference type="PROSITE" id="PS51198"/>
    </source>
</evidence>
<dbReference type="KEGG" id="rml:FF011L_40450"/>
<evidence type="ECO:0000313" key="15">
    <source>
        <dbReference type="EMBL" id="QDS95252.1"/>
    </source>
</evidence>
<dbReference type="GO" id="GO:0033202">
    <property type="term" value="C:DNA helicase complex"/>
    <property type="evidence" value="ECO:0007669"/>
    <property type="project" value="TreeGrafter"/>
</dbReference>
<dbReference type="EC" id="5.6.2.4" evidence="9"/>
<comment type="catalytic activity">
    <reaction evidence="8">
        <text>Couples ATP hydrolysis with the unwinding of duplex DNA by translocating in the 3'-5' direction.</text>
        <dbReference type="EC" id="5.6.2.4"/>
    </reaction>
</comment>
<evidence type="ECO:0000259" key="14">
    <source>
        <dbReference type="PROSITE" id="PS51217"/>
    </source>
</evidence>
<keyword evidence="7" id="KW-0413">Isomerase</keyword>
<dbReference type="InterPro" id="IPR000212">
    <property type="entry name" value="DNA_helicase_UvrD/REP"/>
</dbReference>
<protein>
    <recommendedName>
        <fullName evidence="9">DNA 3'-5' helicase</fullName>
        <ecNumber evidence="9">5.6.2.4</ecNumber>
    </recommendedName>
    <alternativeName>
        <fullName evidence="10">DNA 3'-5' helicase II</fullName>
    </alternativeName>
</protein>
<evidence type="ECO:0000256" key="10">
    <source>
        <dbReference type="ARBA" id="ARBA00034923"/>
    </source>
</evidence>
<dbReference type="InterPro" id="IPR027417">
    <property type="entry name" value="P-loop_NTPase"/>
</dbReference>
<evidence type="ECO:0000256" key="5">
    <source>
        <dbReference type="ARBA" id="ARBA00022840"/>
    </source>
</evidence>
<evidence type="ECO:0000256" key="8">
    <source>
        <dbReference type="ARBA" id="ARBA00034617"/>
    </source>
</evidence>
<comment type="catalytic activity">
    <reaction evidence="11">
        <text>ATP + H2O = ADP + phosphate + H(+)</text>
        <dbReference type="Rhea" id="RHEA:13065"/>
        <dbReference type="ChEBI" id="CHEBI:15377"/>
        <dbReference type="ChEBI" id="CHEBI:15378"/>
        <dbReference type="ChEBI" id="CHEBI:30616"/>
        <dbReference type="ChEBI" id="CHEBI:43474"/>
        <dbReference type="ChEBI" id="CHEBI:456216"/>
        <dbReference type="EC" id="5.6.2.4"/>
    </reaction>
</comment>
<dbReference type="GO" id="GO:0003677">
    <property type="term" value="F:DNA binding"/>
    <property type="evidence" value="ECO:0007669"/>
    <property type="project" value="UniProtKB-KW"/>
</dbReference>
<dbReference type="EMBL" id="CP036262">
    <property type="protein sequence ID" value="QDS95252.1"/>
    <property type="molecule type" value="Genomic_DNA"/>
</dbReference>
<comment type="similarity">
    <text evidence="1">Belongs to the helicase family. UvrD subfamily.</text>
</comment>
<evidence type="ECO:0000256" key="9">
    <source>
        <dbReference type="ARBA" id="ARBA00034808"/>
    </source>
</evidence>
<evidence type="ECO:0000256" key="12">
    <source>
        <dbReference type="PROSITE-ProRule" id="PRU00560"/>
    </source>
</evidence>
<name>A0A517MK35_9BACT</name>
<evidence type="ECO:0000313" key="16">
    <source>
        <dbReference type="Proteomes" id="UP000320672"/>
    </source>
</evidence>
<evidence type="ECO:0000256" key="2">
    <source>
        <dbReference type="ARBA" id="ARBA00022741"/>
    </source>
</evidence>
<dbReference type="CDD" id="cd17932">
    <property type="entry name" value="DEXQc_UvrD"/>
    <property type="match status" value="1"/>
</dbReference>
<dbReference type="GO" id="GO:0005829">
    <property type="term" value="C:cytosol"/>
    <property type="evidence" value="ECO:0007669"/>
    <property type="project" value="TreeGrafter"/>
</dbReference>
<evidence type="ECO:0000256" key="3">
    <source>
        <dbReference type="ARBA" id="ARBA00022801"/>
    </source>
</evidence>
<evidence type="ECO:0000256" key="11">
    <source>
        <dbReference type="ARBA" id="ARBA00048988"/>
    </source>
</evidence>
<proteinExistence type="inferred from homology"/>
<dbReference type="Gene3D" id="1.10.10.160">
    <property type="match status" value="1"/>
</dbReference>
<dbReference type="PROSITE" id="PS51198">
    <property type="entry name" value="UVRD_HELICASE_ATP_BIND"/>
    <property type="match status" value="1"/>
</dbReference>
<dbReference type="CDD" id="cd18807">
    <property type="entry name" value="SF1_C_UvrD"/>
    <property type="match status" value="1"/>
</dbReference>
<dbReference type="PROSITE" id="PS51217">
    <property type="entry name" value="UVRD_HELICASE_CTER"/>
    <property type="match status" value="1"/>
</dbReference>
<dbReference type="PANTHER" id="PTHR11070:SF2">
    <property type="entry name" value="ATP-DEPENDENT DNA HELICASE SRS2"/>
    <property type="match status" value="1"/>
</dbReference>
<dbReference type="InterPro" id="IPR014016">
    <property type="entry name" value="UvrD-like_ATP-bd"/>
</dbReference>
<dbReference type="GO" id="GO:0005524">
    <property type="term" value="F:ATP binding"/>
    <property type="evidence" value="ECO:0007669"/>
    <property type="project" value="UniProtKB-UniRule"/>
</dbReference>
<dbReference type="AlphaFoldDB" id="A0A517MK35"/>
<organism evidence="15 16">
    <name type="scientific">Roseimaritima multifibrata</name>
    <dbReference type="NCBI Taxonomy" id="1930274"/>
    <lineage>
        <taxon>Bacteria</taxon>
        <taxon>Pseudomonadati</taxon>
        <taxon>Planctomycetota</taxon>
        <taxon>Planctomycetia</taxon>
        <taxon>Pirellulales</taxon>
        <taxon>Pirellulaceae</taxon>
        <taxon>Roseimaritima</taxon>
    </lineage>
</organism>
<keyword evidence="2 12" id="KW-0547">Nucleotide-binding</keyword>
<feature type="domain" description="UvrD-like helicase C-terminal" evidence="14">
    <location>
        <begin position="291"/>
        <end position="567"/>
    </location>
</feature>
<keyword evidence="3 12" id="KW-0378">Hydrolase</keyword>
<evidence type="ECO:0000256" key="4">
    <source>
        <dbReference type="ARBA" id="ARBA00022806"/>
    </source>
</evidence>
<feature type="domain" description="UvrD-like helicase ATP-binding" evidence="13">
    <location>
        <begin position="14"/>
        <end position="290"/>
    </location>
</feature>
<dbReference type="Pfam" id="PF00580">
    <property type="entry name" value="UvrD-helicase"/>
    <property type="match status" value="1"/>
</dbReference>
<keyword evidence="4 12" id="KW-0347">Helicase</keyword>
<keyword evidence="5 12" id="KW-0067">ATP-binding</keyword>
<dbReference type="PANTHER" id="PTHR11070">
    <property type="entry name" value="UVRD / RECB / PCRA DNA HELICASE FAMILY MEMBER"/>
    <property type="match status" value="1"/>
</dbReference>
<dbReference type="Pfam" id="PF13361">
    <property type="entry name" value="UvrD_C"/>
    <property type="match status" value="1"/>
</dbReference>
<dbReference type="InterPro" id="IPR014017">
    <property type="entry name" value="DNA_helicase_UvrD-like_C"/>
</dbReference>
<dbReference type="Proteomes" id="UP000320672">
    <property type="component" value="Chromosome"/>
</dbReference>
<dbReference type="SUPFAM" id="SSF52540">
    <property type="entry name" value="P-loop containing nucleoside triphosphate hydrolases"/>
    <property type="match status" value="1"/>
</dbReference>
<evidence type="ECO:0000256" key="7">
    <source>
        <dbReference type="ARBA" id="ARBA00023235"/>
    </source>
</evidence>
<keyword evidence="6" id="KW-0238">DNA-binding</keyword>
<sequence>MDVARGKVVETNSQQLTAAQQEAVAHQDGPMLILAGPGSGKTRVVTHRIANLLQIGVPAHQIAALTFTNKAAQEMGNRLATIAPGQDVWMGTFHRFCARLLRRYASMVGLAENYSIYDTSDSKQAMKRAIAAAEVSTSHTSADQIAAVISRAKNRLVSPEMMQGQSLRHNEAVAARVYPVYQKQLLLSNAVDFDDLLFHVANLLRENPELRSELDSRYRYIMVDEYQDTNLAQYAIVRSLSVDYPNLAVTGDPDQSIYGWRGADINNILDFEKDYPHVKTVRLEKNYRSAPNILRIADQLIKHNTRRKDKQLLTDREEGAPVVLRMYEDGYREADDIADQITAAIQNEGCRPQDFAVFCRMNALTRSVEHAFRSRGLPYQIVNGVEFYQRKEIKDLLAYFHLVNNPAHDVALQRVINVPTRGIGAKSIERLRDFADGNGLTLLDAARNSDQIEALPTRSATKIRQFVEMFDRLSLKATGSLEELLLHLLEQTDYRAFLRKSSVDEQDNSPLANVDELLTAAVEFDRQFPEDGSLEAFLEQVALVSDTDAFDEENDRVTLMTMHAAKGLEFPRVFIIGVEDDLLPHYRSKEDPMQVEEERRLLFVGITRAEERLQLSCCKRRALRGDLRPVVGSPFLMELPREEMRFIEPEDSNQFFDSGDEFGDESFSVDGDAPEIWDQSNDSATTNEIDEVCQLPPDELPAKKAAKKPALIPAGLKTAANLLNEQSNDDKIPLNDFRNGMIVHHEEYGAGKVTAVSGRGPKRTATIEFSSGAARSFRLAFAKLTLGEQ</sequence>
<keyword evidence="16" id="KW-1185">Reference proteome</keyword>
<dbReference type="InterPro" id="IPR013986">
    <property type="entry name" value="DExx_box_DNA_helicase_dom_sf"/>
</dbReference>
<dbReference type="GO" id="GO:0016887">
    <property type="term" value="F:ATP hydrolysis activity"/>
    <property type="evidence" value="ECO:0007669"/>
    <property type="project" value="RHEA"/>
</dbReference>
<dbReference type="GO" id="GO:0043138">
    <property type="term" value="F:3'-5' DNA helicase activity"/>
    <property type="evidence" value="ECO:0007669"/>
    <property type="project" value="UniProtKB-EC"/>
</dbReference>
<accession>A0A517MK35</accession>
<dbReference type="GO" id="GO:0000725">
    <property type="term" value="P:recombinational repair"/>
    <property type="evidence" value="ECO:0007669"/>
    <property type="project" value="TreeGrafter"/>
</dbReference>
<evidence type="ECO:0000256" key="1">
    <source>
        <dbReference type="ARBA" id="ARBA00009922"/>
    </source>
</evidence>